<name>A0A699QK28_TANCI</name>
<feature type="non-terminal residue" evidence="2">
    <location>
        <position position="76"/>
    </location>
</feature>
<evidence type="ECO:0000256" key="1">
    <source>
        <dbReference type="SAM" id="MobiDB-lite"/>
    </source>
</evidence>
<organism evidence="2">
    <name type="scientific">Tanacetum cinerariifolium</name>
    <name type="common">Dalmatian daisy</name>
    <name type="synonym">Chrysanthemum cinerariifolium</name>
    <dbReference type="NCBI Taxonomy" id="118510"/>
    <lineage>
        <taxon>Eukaryota</taxon>
        <taxon>Viridiplantae</taxon>
        <taxon>Streptophyta</taxon>
        <taxon>Embryophyta</taxon>
        <taxon>Tracheophyta</taxon>
        <taxon>Spermatophyta</taxon>
        <taxon>Magnoliopsida</taxon>
        <taxon>eudicotyledons</taxon>
        <taxon>Gunneridae</taxon>
        <taxon>Pentapetalae</taxon>
        <taxon>asterids</taxon>
        <taxon>campanulids</taxon>
        <taxon>Asterales</taxon>
        <taxon>Asteraceae</taxon>
        <taxon>Asteroideae</taxon>
        <taxon>Anthemideae</taxon>
        <taxon>Anthemidinae</taxon>
        <taxon>Tanacetum</taxon>
    </lineage>
</organism>
<feature type="compositionally biased region" description="Basic and acidic residues" evidence="1">
    <location>
        <begin position="55"/>
        <end position="64"/>
    </location>
</feature>
<gene>
    <name evidence="2" type="ORF">Tci_838607</name>
</gene>
<protein>
    <submittedName>
        <fullName evidence="2">Uncharacterized protein</fullName>
    </submittedName>
</protein>
<reference evidence="2" key="1">
    <citation type="journal article" date="2019" name="Sci. Rep.">
        <title>Draft genome of Tanacetum cinerariifolium, the natural source of mosquito coil.</title>
        <authorList>
            <person name="Yamashiro T."/>
            <person name="Shiraishi A."/>
            <person name="Satake H."/>
            <person name="Nakayama K."/>
        </authorList>
    </citation>
    <scope>NUCLEOTIDE SEQUENCE</scope>
</reference>
<sequence length="76" mass="8352">MTPTEADPTHVIITDPISPTSATVTGDETEGIPTIPEQPKEAQSTPPTEQQTRSLQKEDPEKKVPKTLARRAQFEK</sequence>
<feature type="region of interest" description="Disordered" evidence="1">
    <location>
        <begin position="1"/>
        <end position="76"/>
    </location>
</feature>
<dbReference type="AlphaFoldDB" id="A0A699QK28"/>
<feature type="compositionally biased region" description="Polar residues" evidence="1">
    <location>
        <begin position="17"/>
        <end position="26"/>
    </location>
</feature>
<accession>A0A699QK28</accession>
<feature type="compositionally biased region" description="Polar residues" evidence="1">
    <location>
        <begin position="41"/>
        <end position="54"/>
    </location>
</feature>
<comment type="caution">
    <text evidence="2">The sequence shown here is derived from an EMBL/GenBank/DDBJ whole genome shotgun (WGS) entry which is preliminary data.</text>
</comment>
<evidence type="ECO:0000313" key="2">
    <source>
        <dbReference type="EMBL" id="GFC66637.1"/>
    </source>
</evidence>
<dbReference type="EMBL" id="BKCJ011011898">
    <property type="protein sequence ID" value="GFC66637.1"/>
    <property type="molecule type" value="Genomic_DNA"/>
</dbReference>
<proteinExistence type="predicted"/>